<dbReference type="EMBL" id="JBAMMX010000008">
    <property type="protein sequence ID" value="KAK6935129.1"/>
    <property type="molecule type" value="Genomic_DNA"/>
</dbReference>
<name>A0AAN8ZC65_9MAGN</name>
<dbReference type="Gene3D" id="3.90.1150.10">
    <property type="entry name" value="Aspartate Aminotransferase, domain 1"/>
    <property type="match status" value="1"/>
</dbReference>
<dbReference type="Gene3D" id="3.40.640.10">
    <property type="entry name" value="Type I PLP-dependent aspartate aminotransferase-like (Major domain)"/>
    <property type="match status" value="1"/>
</dbReference>
<dbReference type="Proteomes" id="UP001370490">
    <property type="component" value="Unassembled WGS sequence"/>
</dbReference>
<protein>
    <submittedName>
        <fullName evidence="2">Aminotransferase, class I/classII</fullName>
    </submittedName>
</protein>
<evidence type="ECO:0000259" key="1">
    <source>
        <dbReference type="Pfam" id="PF00155"/>
    </source>
</evidence>
<organism evidence="2 3">
    <name type="scientific">Dillenia turbinata</name>
    <dbReference type="NCBI Taxonomy" id="194707"/>
    <lineage>
        <taxon>Eukaryota</taxon>
        <taxon>Viridiplantae</taxon>
        <taxon>Streptophyta</taxon>
        <taxon>Embryophyta</taxon>
        <taxon>Tracheophyta</taxon>
        <taxon>Spermatophyta</taxon>
        <taxon>Magnoliopsida</taxon>
        <taxon>eudicotyledons</taxon>
        <taxon>Gunneridae</taxon>
        <taxon>Pentapetalae</taxon>
        <taxon>Dilleniales</taxon>
        <taxon>Dilleniaceae</taxon>
        <taxon>Dillenia</taxon>
    </lineage>
</organism>
<sequence length="94" mass="10538">MNSLTVHVGTDLLEEWLEKYSDIPSWKGTWTSFKEATPYQDYQGLAEFRKALASFRVEVRGGRVRINPDNIVLTADATAGNEIITFFIADPGEA</sequence>
<reference evidence="2 3" key="1">
    <citation type="submission" date="2023-12" db="EMBL/GenBank/DDBJ databases">
        <title>A high-quality genome assembly for Dillenia turbinata (Dilleniales).</title>
        <authorList>
            <person name="Chanderbali A."/>
        </authorList>
    </citation>
    <scope>NUCLEOTIDE SEQUENCE [LARGE SCALE GENOMIC DNA]</scope>
    <source>
        <strain evidence="2">LSX21</strain>
        <tissue evidence="2">Leaf</tissue>
    </source>
</reference>
<dbReference type="InterPro" id="IPR004839">
    <property type="entry name" value="Aminotransferase_I/II_large"/>
</dbReference>
<keyword evidence="2" id="KW-0032">Aminotransferase</keyword>
<dbReference type="PRINTS" id="PR00753">
    <property type="entry name" value="ACCSYNTHASE"/>
</dbReference>
<comment type="caution">
    <text evidence="2">The sequence shown here is derived from an EMBL/GenBank/DDBJ whole genome shotgun (WGS) entry which is preliminary data.</text>
</comment>
<proteinExistence type="predicted"/>
<evidence type="ECO:0000313" key="2">
    <source>
        <dbReference type="EMBL" id="KAK6935129.1"/>
    </source>
</evidence>
<dbReference type="InterPro" id="IPR015421">
    <property type="entry name" value="PyrdxlP-dep_Trfase_major"/>
</dbReference>
<dbReference type="GO" id="GO:0030170">
    <property type="term" value="F:pyridoxal phosphate binding"/>
    <property type="evidence" value="ECO:0007669"/>
    <property type="project" value="InterPro"/>
</dbReference>
<dbReference type="GO" id="GO:0008483">
    <property type="term" value="F:transaminase activity"/>
    <property type="evidence" value="ECO:0007669"/>
    <property type="project" value="UniProtKB-KW"/>
</dbReference>
<dbReference type="InterPro" id="IPR015422">
    <property type="entry name" value="PyrdxlP-dep_Trfase_small"/>
</dbReference>
<gene>
    <name evidence="2" type="ORF">RJ641_035284</name>
</gene>
<feature type="domain" description="Aminotransferase class I/classII large" evidence="1">
    <location>
        <begin position="10"/>
        <end position="93"/>
    </location>
</feature>
<dbReference type="InterPro" id="IPR015424">
    <property type="entry name" value="PyrdxlP-dep_Trfase"/>
</dbReference>
<dbReference type="SUPFAM" id="SSF53383">
    <property type="entry name" value="PLP-dependent transferases"/>
    <property type="match status" value="1"/>
</dbReference>
<keyword evidence="3" id="KW-1185">Reference proteome</keyword>
<evidence type="ECO:0000313" key="3">
    <source>
        <dbReference type="Proteomes" id="UP001370490"/>
    </source>
</evidence>
<dbReference type="Pfam" id="PF00155">
    <property type="entry name" value="Aminotran_1_2"/>
    <property type="match status" value="1"/>
</dbReference>
<dbReference type="AlphaFoldDB" id="A0AAN8ZC65"/>
<keyword evidence="2" id="KW-0808">Transferase</keyword>
<accession>A0AAN8ZC65</accession>